<reference evidence="8" key="1">
    <citation type="journal article" date="2014" name="Int. J. Syst. Evol. Microbiol.">
        <title>Complete genome of a new Firmicutes species belonging to the dominant human colonic microbiota ('Ruminococcus bicirculans') reveals two chromosomes and a selective capacity to utilize plant glucans.</title>
        <authorList>
            <consortium name="NISC Comparative Sequencing Program"/>
            <person name="Wegmann U."/>
            <person name="Louis P."/>
            <person name="Goesmann A."/>
            <person name="Henrissat B."/>
            <person name="Duncan S.H."/>
            <person name="Flint H.J."/>
        </authorList>
    </citation>
    <scope>NUCLEOTIDE SEQUENCE</scope>
    <source>
        <strain evidence="8">NBRC 105830</strain>
    </source>
</reference>
<evidence type="ECO:0000313" key="8">
    <source>
        <dbReference type="EMBL" id="GMA18101.1"/>
    </source>
</evidence>
<evidence type="ECO:0000313" key="9">
    <source>
        <dbReference type="EMBL" id="GMA22104.1"/>
    </source>
</evidence>
<dbReference type="Pfam" id="PF03631">
    <property type="entry name" value="Virul_fac_BrkB"/>
    <property type="match status" value="1"/>
</dbReference>
<sequence length="389" mass="42274">MFRRKKDAPEQETPTTDENRPPGTRSGDDAEDVPKPDDLTDLPSPHWKYAFKRATKEFSADQCTDLAAALTYYSVQSIFPAVLALVSLLAIFGQDPQTVDKMLAQVQQIAPGATTAIEGPLKALTQSNATGVALVSGLLSALWSASGYVGAFGRAMNRIYDVTEGRPVWKLRLWQLLVTFVVLTLVAIAGLAMVISGPIAQFVGDLIGLGDQAVTVWNWAKWPVIALIVIIVIALLYWATPNVKQPKFTWMSPGAAVAFGVWVIASAAFGFYVSNFGSYNKTYGALAGVIIFLLWLWLTNTVLLFGAELDSEIERSRQLAAGLPAEKQILLPTRDDKGIKKREQTMDELVVEAQDLQREGERAAAERDAESDDAADSGPSGSSSHDKRD</sequence>
<keyword evidence="3 7" id="KW-0812">Transmembrane</keyword>
<dbReference type="PANTHER" id="PTHR30213:SF0">
    <property type="entry name" value="UPF0761 MEMBRANE PROTEIN YIHY"/>
    <property type="match status" value="1"/>
</dbReference>
<evidence type="ECO:0000256" key="3">
    <source>
        <dbReference type="ARBA" id="ARBA00022692"/>
    </source>
</evidence>
<evidence type="ECO:0000313" key="10">
    <source>
        <dbReference type="Proteomes" id="UP001157109"/>
    </source>
</evidence>
<evidence type="ECO:0000256" key="7">
    <source>
        <dbReference type="SAM" id="Phobius"/>
    </source>
</evidence>
<protein>
    <recommendedName>
        <fullName evidence="11">YihY/virulence factor BrkB family protein</fullName>
    </recommendedName>
</protein>
<dbReference type="EMBL" id="BSUJ01000004">
    <property type="protein sequence ID" value="GMA22104.1"/>
    <property type="molecule type" value="Genomic_DNA"/>
</dbReference>
<comment type="subcellular location">
    <subcellularLocation>
        <location evidence="1">Cell membrane</location>
        <topology evidence="1">Multi-pass membrane protein</topology>
    </subcellularLocation>
</comment>
<evidence type="ECO:0000256" key="5">
    <source>
        <dbReference type="ARBA" id="ARBA00023136"/>
    </source>
</evidence>
<feature type="compositionally biased region" description="Basic and acidic residues" evidence="6">
    <location>
        <begin position="26"/>
        <end position="38"/>
    </location>
</feature>
<feature type="transmembrane region" description="Helical" evidence="7">
    <location>
        <begin position="219"/>
        <end position="238"/>
    </location>
</feature>
<evidence type="ECO:0000256" key="6">
    <source>
        <dbReference type="SAM" id="MobiDB-lite"/>
    </source>
</evidence>
<dbReference type="InterPro" id="IPR017039">
    <property type="entry name" value="Virul_fac_BrkB"/>
</dbReference>
<keyword evidence="10" id="KW-1185">Reference proteome</keyword>
<evidence type="ECO:0000256" key="1">
    <source>
        <dbReference type="ARBA" id="ARBA00004651"/>
    </source>
</evidence>
<dbReference type="Proteomes" id="UP001157109">
    <property type="component" value="Unassembled WGS sequence"/>
</dbReference>
<gene>
    <name evidence="8" type="ORF">GCM10025862_01220</name>
    <name evidence="9" type="ORF">GCM10025862_41270</name>
</gene>
<feature type="transmembrane region" description="Helical" evidence="7">
    <location>
        <begin position="131"/>
        <end position="152"/>
    </location>
</feature>
<reference evidence="8" key="3">
    <citation type="submission" date="2023-02" db="EMBL/GenBank/DDBJ databases">
        <authorList>
            <person name="Sun Q."/>
            <person name="Mori K."/>
        </authorList>
    </citation>
    <scope>NUCLEOTIDE SEQUENCE</scope>
    <source>
        <strain evidence="8">NBRC 105830</strain>
    </source>
</reference>
<feature type="transmembrane region" description="Helical" evidence="7">
    <location>
        <begin position="70"/>
        <end position="92"/>
    </location>
</feature>
<feature type="region of interest" description="Disordered" evidence="6">
    <location>
        <begin position="1"/>
        <end position="41"/>
    </location>
</feature>
<organism evidence="8 10">
    <name type="scientific">Arsenicicoccus piscis</name>
    <dbReference type="NCBI Taxonomy" id="673954"/>
    <lineage>
        <taxon>Bacteria</taxon>
        <taxon>Bacillati</taxon>
        <taxon>Actinomycetota</taxon>
        <taxon>Actinomycetes</taxon>
        <taxon>Micrococcales</taxon>
        <taxon>Intrasporangiaceae</taxon>
        <taxon>Arsenicicoccus</taxon>
    </lineage>
</organism>
<keyword evidence="2" id="KW-1003">Cell membrane</keyword>
<evidence type="ECO:0000256" key="2">
    <source>
        <dbReference type="ARBA" id="ARBA00022475"/>
    </source>
</evidence>
<accession>A0ABQ6HHQ5</accession>
<keyword evidence="4 7" id="KW-1133">Transmembrane helix</keyword>
<feature type="transmembrane region" description="Helical" evidence="7">
    <location>
        <begin position="285"/>
        <end position="307"/>
    </location>
</feature>
<reference evidence="10" key="2">
    <citation type="journal article" date="2019" name="Int. J. Syst. Evol. Microbiol.">
        <title>The Global Catalogue of Microorganisms (GCM) 10K type strain sequencing project: providing services to taxonomists for standard genome sequencing and annotation.</title>
        <authorList>
            <consortium name="The Broad Institute Genomics Platform"/>
            <consortium name="The Broad Institute Genome Sequencing Center for Infectious Disease"/>
            <person name="Wu L."/>
            <person name="Ma J."/>
        </authorList>
    </citation>
    <scope>NUCLEOTIDE SEQUENCE [LARGE SCALE GENOMIC DNA]</scope>
    <source>
        <strain evidence="10">NBRC 105830</strain>
    </source>
</reference>
<feature type="transmembrane region" description="Helical" evidence="7">
    <location>
        <begin position="250"/>
        <end position="273"/>
    </location>
</feature>
<dbReference type="NCBIfam" id="TIGR00765">
    <property type="entry name" value="yihY_not_rbn"/>
    <property type="match status" value="1"/>
</dbReference>
<feature type="region of interest" description="Disordered" evidence="6">
    <location>
        <begin position="357"/>
        <end position="389"/>
    </location>
</feature>
<feature type="transmembrane region" description="Helical" evidence="7">
    <location>
        <begin position="173"/>
        <end position="199"/>
    </location>
</feature>
<name>A0ABQ6HHQ5_9MICO</name>
<dbReference type="PANTHER" id="PTHR30213">
    <property type="entry name" value="INNER MEMBRANE PROTEIN YHJD"/>
    <property type="match status" value="1"/>
</dbReference>
<dbReference type="RefSeq" id="WP_241443672.1">
    <property type="nucleotide sequence ID" value="NZ_BSUJ01000001.1"/>
</dbReference>
<dbReference type="EMBL" id="BSUJ01000001">
    <property type="protein sequence ID" value="GMA18101.1"/>
    <property type="molecule type" value="Genomic_DNA"/>
</dbReference>
<evidence type="ECO:0000256" key="4">
    <source>
        <dbReference type="ARBA" id="ARBA00022989"/>
    </source>
</evidence>
<keyword evidence="5 7" id="KW-0472">Membrane</keyword>
<feature type="compositionally biased region" description="Basic and acidic residues" evidence="6">
    <location>
        <begin position="357"/>
        <end position="368"/>
    </location>
</feature>
<evidence type="ECO:0008006" key="11">
    <source>
        <dbReference type="Google" id="ProtNLM"/>
    </source>
</evidence>
<comment type="caution">
    <text evidence="8">The sequence shown here is derived from an EMBL/GenBank/DDBJ whole genome shotgun (WGS) entry which is preliminary data.</text>
</comment>
<proteinExistence type="predicted"/>